<dbReference type="EMBL" id="BAFB01000118">
    <property type="protein sequence ID" value="GAB34669.1"/>
    <property type="molecule type" value="Genomic_DNA"/>
</dbReference>
<comment type="caution">
    <text evidence="1">The sequence shown here is derived from an EMBL/GenBank/DDBJ whole genome shotgun (WGS) entry which is preliminary data.</text>
</comment>
<organism evidence="1 2">
    <name type="scientific">Gordonia otitidis (strain DSM 44809 / CCUG 52243 / JCM 12355 / NBRC 100426 / IFM 10032)</name>
    <dbReference type="NCBI Taxonomy" id="1108044"/>
    <lineage>
        <taxon>Bacteria</taxon>
        <taxon>Bacillati</taxon>
        <taxon>Actinomycetota</taxon>
        <taxon>Actinomycetes</taxon>
        <taxon>Mycobacteriales</taxon>
        <taxon>Gordoniaceae</taxon>
        <taxon>Gordonia</taxon>
    </lineage>
</organism>
<dbReference type="STRING" id="1108044.GOOTI_118_00040"/>
<name>H5TMG1_GORO1</name>
<protein>
    <recommendedName>
        <fullName evidence="3">DUF222 domain-containing protein</fullName>
    </recommendedName>
</protein>
<keyword evidence="2" id="KW-1185">Reference proteome</keyword>
<proteinExistence type="predicted"/>
<dbReference type="RefSeq" id="WP_007238902.1">
    <property type="nucleotide sequence ID" value="NZ_BAFB01000118.1"/>
</dbReference>
<dbReference type="AlphaFoldDB" id="H5TMG1"/>
<evidence type="ECO:0008006" key="3">
    <source>
        <dbReference type="Google" id="ProtNLM"/>
    </source>
</evidence>
<dbReference type="Proteomes" id="UP000005038">
    <property type="component" value="Unassembled WGS sequence"/>
</dbReference>
<reference evidence="1" key="1">
    <citation type="submission" date="2012-02" db="EMBL/GenBank/DDBJ databases">
        <title>Whole genome shotgun sequence of Gordonia otitidis NBRC 100426.</title>
        <authorList>
            <person name="Yoshida I."/>
            <person name="Hosoyama A."/>
            <person name="Tsuchikane K."/>
            <person name="Katsumata H."/>
            <person name="Yamazaki S."/>
            <person name="Fujita N."/>
        </authorList>
    </citation>
    <scope>NUCLEOTIDE SEQUENCE [LARGE SCALE GENOMIC DNA]</scope>
    <source>
        <strain evidence="1">NBRC 100426</strain>
    </source>
</reference>
<accession>H5TMG1</accession>
<gene>
    <name evidence="1" type="ORF">GOOTI_118_00040</name>
</gene>
<evidence type="ECO:0000313" key="2">
    <source>
        <dbReference type="Proteomes" id="UP000005038"/>
    </source>
</evidence>
<evidence type="ECO:0000313" key="1">
    <source>
        <dbReference type="EMBL" id="GAB34669.1"/>
    </source>
</evidence>
<sequence>MTDSVISPAAAPTDATPDTPTLVAALRTATALVRELLTAHSEDSTVVHDTVRQLIELRNVTDHQLAAHTHALGRLGVDKRHGRTMTEELAELGLAPSEAHRLVRIGRAIGSLGTVDGYAADGAFSAAHVDAIVRGLTHIEQRSATSIDVDDRREYASALASQAFSGAKPADIIDYARTLGNVRADSTGGLPPAEDRSINTLTATKVDGRLRVKADLDTVAGEKLLTAIDRLSAPTP</sequence>